<protein>
    <submittedName>
        <fullName evidence="1">Uncharacterized protein</fullName>
    </submittedName>
</protein>
<evidence type="ECO:0000313" key="1">
    <source>
        <dbReference type="EMBL" id="GIY99671.1"/>
    </source>
</evidence>
<comment type="caution">
    <text evidence="1">The sequence shown here is derived from an EMBL/GenBank/DDBJ whole genome shotgun (WGS) entry which is preliminary data.</text>
</comment>
<dbReference type="EMBL" id="BPLR01001074">
    <property type="protein sequence ID" value="GIY99671.1"/>
    <property type="molecule type" value="Genomic_DNA"/>
</dbReference>
<accession>A0AAV4XX71</accession>
<evidence type="ECO:0000313" key="2">
    <source>
        <dbReference type="Proteomes" id="UP001054945"/>
    </source>
</evidence>
<keyword evidence="2" id="KW-1185">Reference proteome</keyword>
<organism evidence="1 2">
    <name type="scientific">Caerostris extrusa</name>
    <name type="common">Bark spider</name>
    <name type="synonym">Caerostris bankana</name>
    <dbReference type="NCBI Taxonomy" id="172846"/>
    <lineage>
        <taxon>Eukaryota</taxon>
        <taxon>Metazoa</taxon>
        <taxon>Ecdysozoa</taxon>
        <taxon>Arthropoda</taxon>
        <taxon>Chelicerata</taxon>
        <taxon>Arachnida</taxon>
        <taxon>Araneae</taxon>
        <taxon>Araneomorphae</taxon>
        <taxon>Entelegynae</taxon>
        <taxon>Araneoidea</taxon>
        <taxon>Araneidae</taxon>
        <taxon>Caerostris</taxon>
    </lineage>
</organism>
<gene>
    <name evidence="1" type="ORF">CEXT_226131</name>
</gene>
<sequence length="102" mass="11182">MECVNLLRQGRSVSQIQLTTDRAAVSFRSNMEWVILLGQGGVVSQIQQATGCLLSIKYGMRQPSRPGYDFYPNTAGYRPGGCLLPIKICNASTFLARVDLLA</sequence>
<dbReference type="Proteomes" id="UP001054945">
    <property type="component" value="Unassembled WGS sequence"/>
</dbReference>
<proteinExistence type="predicted"/>
<reference evidence="1 2" key="1">
    <citation type="submission" date="2021-06" db="EMBL/GenBank/DDBJ databases">
        <title>Caerostris extrusa draft genome.</title>
        <authorList>
            <person name="Kono N."/>
            <person name="Arakawa K."/>
        </authorList>
    </citation>
    <scope>NUCLEOTIDE SEQUENCE [LARGE SCALE GENOMIC DNA]</scope>
</reference>
<dbReference type="AlphaFoldDB" id="A0AAV4XX71"/>
<name>A0AAV4XX71_CAEEX</name>